<dbReference type="EMBL" id="DSFH01000026">
    <property type="protein sequence ID" value="HEW63738.1"/>
    <property type="molecule type" value="Genomic_DNA"/>
</dbReference>
<keyword evidence="2" id="KW-0560">Oxidoreductase</keyword>
<proteinExistence type="predicted"/>
<dbReference type="Proteomes" id="UP000886076">
    <property type="component" value="Unassembled WGS sequence"/>
</dbReference>
<gene>
    <name evidence="5" type="ORF">ENO39_01580</name>
    <name evidence="6" type="ORF">IOK49_05660</name>
</gene>
<dbReference type="Proteomes" id="UP000652307">
    <property type="component" value="Unassembled WGS sequence"/>
</dbReference>
<evidence type="ECO:0000256" key="1">
    <source>
        <dbReference type="ARBA" id="ARBA00022857"/>
    </source>
</evidence>
<dbReference type="GO" id="GO:0008839">
    <property type="term" value="F:4-hydroxy-tetrahydrodipicolinate reductase"/>
    <property type="evidence" value="ECO:0007669"/>
    <property type="project" value="InterPro"/>
</dbReference>
<dbReference type="InterPro" id="IPR036291">
    <property type="entry name" value="NAD(P)-bd_dom_sf"/>
</dbReference>
<dbReference type="InterPro" id="IPR000846">
    <property type="entry name" value="DapB_N"/>
</dbReference>
<reference evidence="5" key="1">
    <citation type="journal article" date="2020" name="mSystems">
        <title>Genome- and Community-Level Interaction Insights into Carbon Utilization and Element Cycling Functions of Hydrothermarchaeota in Hydrothermal Sediment.</title>
        <authorList>
            <person name="Zhou Z."/>
            <person name="Liu Y."/>
            <person name="Xu W."/>
            <person name="Pan J."/>
            <person name="Luo Z.H."/>
            <person name="Li M."/>
        </authorList>
    </citation>
    <scope>NUCLEOTIDE SEQUENCE [LARGE SCALE GENOMIC DNA]</scope>
    <source>
        <strain evidence="5">SpSt-1261</strain>
    </source>
</reference>
<dbReference type="GO" id="GO:0009089">
    <property type="term" value="P:lysine biosynthetic process via diaminopimelate"/>
    <property type="evidence" value="ECO:0007669"/>
    <property type="project" value="InterPro"/>
</dbReference>
<dbReference type="Pfam" id="PF01113">
    <property type="entry name" value="DapB_N"/>
    <property type="match status" value="1"/>
</dbReference>
<feature type="domain" description="Dihydrodipicolinate reductase N-terminal" evidence="3">
    <location>
        <begin position="4"/>
        <end position="96"/>
    </location>
</feature>
<dbReference type="SUPFAM" id="SSF51735">
    <property type="entry name" value="NAD(P)-binding Rossmann-fold domains"/>
    <property type="match status" value="1"/>
</dbReference>
<evidence type="ECO:0000256" key="2">
    <source>
        <dbReference type="ARBA" id="ARBA00023002"/>
    </source>
</evidence>
<dbReference type="InterPro" id="IPR045760">
    <property type="entry name" value="DAP_DH_C"/>
</dbReference>
<accession>A0A7C2ZRB0</accession>
<reference evidence="6" key="2">
    <citation type="submission" date="2020-10" db="EMBL/GenBank/DDBJ databases">
        <title>Fervidococcus fontis strain 3639Fd - the first crenarchaeon capable of growth on lipids.</title>
        <authorList>
            <person name="Kochetkova T.V."/>
            <person name="Elcheninov A.G."/>
            <person name="Toschakov S.V."/>
            <person name="Kublanov I.V."/>
        </authorList>
    </citation>
    <scope>NUCLEOTIDE SEQUENCE</scope>
    <source>
        <strain evidence="6">3639Fd</strain>
    </source>
</reference>
<name>A0A7C2ZRB0_9CREN</name>
<comment type="caution">
    <text evidence="5">The sequence shown here is derived from an EMBL/GenBank/DDBJ whole genome shotgun (WGS) entry which is preliminary data.</text>
</comment>
<dbReference type="Pfam" id="PF19328">
    <property type="entry name" value="DAP_DH_C"/>
    <property type="match status" value="1"/>
</dbReference>
<dbReference type="EMBL" id="JADEZV010000003">
    <property type="protein sequence ID" value="MBE9391553.1"/>
    <property type="molecule type" value="Genomic_DNA"/>
</dbReference>
<evidence type="ECO:0000313" key="6">
    <source>
        <dbReference type="EMBL" id="MBE9391553.1"/>
    </source>
</evidence>
<dbReference type="RefSeq" id="WP_193803927.1">
    <property type="nucleotide sequence ID" value="NZ_DSFH01000026.1"/>
</dbReference>
<dbReference type="Gene3D" id="3.40.50.720">
    <property type="entry name" value="NAD(P)-binding Rossmann-like Domain"/>
    <property type="match status" value="1"/>
</dbReference>
<feature type="domain" description="2,4-diaminopentanoate dehydrogenase C-terminal" evidence="4">
    <location>
        <begin position="136"/>
        <end position="320"/>
    </location>
</feature>
<keyword evidence="1" id="KW-0521">NADP</keyword>
<evidence type="ECO:0000259" key="4">
    <source>
        <dbReference type="Pfam" id="PF19328"/>
    </source>
</evidence>
<sequence>MIRIKLGIYGFGAIGKLVANVALERGYEISGAVDVNKEILDKDIGEIVGKEKIGAKVTNNLNILENSDVIIHTTGSFLDSVFEQLANIIKLGLPIVSSCETLSFPYYRYPILALKLDKLASSYMVPIIGTGINPGFIFDTLVATLSSSVSLVKKIKAIRSLDASKRRESFRKKIGVGEPPEVVLEKLMKKEISGHVGYAESVYLVALSGGVNLSKVEESSELILAEDDIEQNGIKVKKGMNKGMRGYGVGYLNDKDIVRIDFQAYVGAPEFEEISIEGKDYNITWKSTGTPGDLGTVSMLLNVAEKILYMPPGLHLMTELLPFGTKFDMSKF</sequence>
<dbReference type="AlphaFoldDB" id="A0A7C2ZRB0"/>
<dbReference type="CDD" id="cd24146">
    <property type="entry name" value="nat-AmDH_N_like"/>
    <property type="match status" value="1"/>
</dbReference>
<evidence type="ECO:0000313" key="5">
    <source>
        <dbReference type="EMBL" id="HEW63738.1"/>
    </source>
</evidence>
<evidence type="ECO:0000259" key="3">
    <source>
        <dbReference type="Pfam" id="PF01113"/>
    </source>
</evidence>
<organism evidence="5">
    <name type="scientific">Fervidicoccus fontis</name>
    <dbReference type="NCBI Taxonomy" id="683846"/>
    <lineage>
        <taxon>Archaea</taxon>
        <taxon>Thermoproteota</taxon>
        <taxon>Thermoprotei</taxon>
        <taxon>Fervidicoccales</taxon>
        <taxon>Fervidicoccaceae</taxon>
        <taxon>Fervidicoccus</taxon>
    </lineage>
</organism>
<protein>
    <submittedName>
        <fullName evidence="5">Dihydrodipicolinate reductase</fullName>
    </submittedName>
</protein>